<reference evidence="2 3" key="1">
    <citation type="submission" date="2018-01" db="EMBL/GenBank/DDBJ databases">
        <title>Genomic Encyclopedia of Type Strains, Phase III (KMG-III): the genomes of soil and plant-associated and newly described type strains.</title>
        <authorList>
            <person name="Whitman W."/>
        </authorList>
    </citation>
    <scope>NUCLEOTIDE SEQUENCE [LARGE SCALE GENOMIC DNA]</scope>
    <source>
        <strain evidence="2 3">HKI456</strain>
    </source>
</reference>
<evidence type="ECO:0000256" key="1">
    <source>
        <dbReference type="SAM" id="MobiDB-lite"/>
    </source>
</evidence>
<sequence>MVKFYSQKSSQQKKARRPYTEPNPKEISEYLYDGSRKIYTNNLTIMFLINKGCRLDGDMSATWIKF</sequence>
<evidence type="ECO:0000313" key="2">
    <source>
        <dbReference type="EMBL" id="PPB84535.1"/>
    </source>
</evidence>
<evidence type="ECO:0000313" key="3">
    <source>
        <dbReference type="Proteomes" id="UP000243096"/>
    </source>
</evidence>
<gene>
    <name evidence="2" type="ORF">B0O95_103227</name>
</gene>
<protein>
    <submittedName>
        <fullName evidence="2">Uncharacterized protein</fullName>
    </submittedName>
</protein>
<organism evidence="2 3">
    <name type="scientific">Mycetohabitans endofungorum</name>
    <dbReference type="NCBI Taxonomy" id="417203"/>
    <lineage>
        <taxon>Bacteria</taxon>
        <taxon>Pseudomonadati</taxon>
        <taxon>Pseudomonadota</taxon>
        <taxon>Betaproteobacteria</taxon>
        <taxon>Burkholderiales</taxon>
        <taxon>Burkholderiaceae</taxon>
        <taxon>Mycetohabitans</taxon>
    </lineage>
</organism>
<proteinExistence type="predicted"/>
<keyword evidence="3" id="KW-1185">Reference proteome</keyword>
<feature type="compositionally biased region" description="Low complexity" evidence="1">
    <location>
        <begin position="1"/>
        <end position="10"/>
    </location>
</feature>
<dbReference type="AlphaFoldDB" id="A0A2P5KCY5"/>
<name>A0A2P5KCY5_9BURK</name>
<dbReference type="Proteomes" id="UP000243096">
    <property type="component" value="Unassembled WGS sequence"/>
</dbReference>
<comment type="caution">
    <text evidence="2">The sequence shown here is derived from an EMBL/GenBank/DDBJ whole genome shotgun (WGS) entry which is preliminary data.</text>
</comment>
<dbReference type="EMBL" id="PRDW01000003">
    <property type="protein sequence ID" value="PPB84535.1"/>
    <property type="molecule type" value="Genomic_DNA"/>
</dbReference>
<feature type="region of interest" description="Disordered" evidence="1">
    <location>
        <begin position="1"/>
        <end position="25"/>
    </location>
</feature>
<accession>A0A2P5KCY5</accession>